<evidence type="ECO:0000313" key="3">
    <source>
        <dbReference type="Proteomes" id="UP000280834"/>
    </source>
</evidence>
<keyword evidence="1" id="KW-0472">Membrane</keyword>
<proteinExistence type="predicted"/>
<dbReference type="EMBL" id="UZAG01001377">
    <property type="protein sequence ID" value="VDO11117.1"/>
    <property type="molecule type" value="Genomic_DNA"/>
</dbReference>
<sequence>MVIACNEMLLGLKPQTFHKVYEVLNFCITFVFFIITRMHDK</sequence>
<keyword evidence="1" id="KW-0812">Transmembrane</keyword>
<reference evidence="2 3" key="2">
    <citation type="submission" date="2018-11" db="EMBL/GenBank/DDBJ databases">
        <authorList>
            <consortium name="Pathogen Informatics"/>
        </authorList>
    </citation>
    <scope>NUCLEOTIDE SEQUENCE [LARGE SCALE GENOMIC DNA]</scope>
</reference>
<reference evidence="4" key="1">
    <citation type="submission" date="2017-02" db="UniProtKB">
        <authorList>
            <consortium name="WormBaseParasite"/>
        </authorList>
    </citation>
    <scope>IDENTIFICATION</scope>
</reference>
<dbReference type="WBParaSite" id="BTMF_0000248501-mRNA-1">
    <property type="protein sequence ID" value="BTMF_0000248501-mRNA-1"/>
    <property type="gene ID" value="BTMF_0000248501"/>
</dbReference>
<keyword evidence="1" id="KW-1133">Transmembrane helix</keyword>
<evidence type="ECO:0000313" key="4">
    <source>
        <dbReference type="WBParaSite" id="BTMF_0000248501-mRNA-1"/>
    </source>
</evidence>
<evidence type="ECO:0000256" key="1">
    <source>
        <dbReference type="SAM" id="Phobius"/>
    </source>
</evidence>
<keyword evidence="3" id="KW-1185">Reference proteome</keyword>
<protein>
    <submittedName>
        <fullName evidence="2 4">Uncharacterized protein</fullName>
    </submittedName>
</protein>
<feature type="transmembrane region" description="Helical" evidence="1">
    <location>
        <begin position="20"/>
        <end position="38"/>
    </location>
</feature>
<accession>A0A0R3Q831</accession>
<gene>
    <name evidence="2" type="ORF">BTMF_LOCUS1813</name>
</gene>
<organism evidence="4">
    <name type="scientific">Brugia timori</name>
    <dbReference type="NCBI Taxonomy" id="42155"/>
    <lineage>
        <taxon>Eukaryota</taxon>
        <taxon>Metazoa</taxon>
        <taxon>Ecdysozoa</taxon>
        <taxon>Nematoda</taxon>
        <taxon>Chromadorea</taxon>
        <taxon>Rhabditida</taxon>
        <taxon>Spirurina</taxon>
        <taxon>Spiruromorpha</taxon>
        <taxon>Filarioidea</taxon>
        <taxon>Onchocercidae</taxon>
        <taxon>Brugia</taxon>
    </lineage>
</organism>
<dbReference type="AlphaFoldDB" id="A0A0R3Q831"/>
<evidence type="ECO:0000313" key="2">
    <source>
        <dbReference type="EMBL" id="VDO11117.1"/>
    </source>
</evidence>
<name>A0A0R3Q831_9BILA</name>
<dbReference type="Proteomes" id="UP000280834">
    <property type="component" value="Unassembled WGS sequence"/>
</dbReference>